<keyword evidence="1 4" id="KW-0853">WD repeat</keyword>
<organism evidence="7 8">
    <name type="scientific">Rhizopogon vesiculosus</name>
    <dbReference type="NCBI Taxonomy" id="180088"/>
    <lineage>
        <taxon>Eukaryota</taxon>
        <taxon>Fungi</taxon>
        <taxon>Dikarya</taxon>
        <taxon>Basidiomycota</taxon>
        <taxon>Agaricomycotina</taxon>
        <taxon>Agaricomycetes</taxon>
        <taxon>Agaricomycetidae</taxon>
        <taxon>Boletales</taxon>
        <taxon>Suillineae</taxon>
        <taxon>Rhizopogonaceae</taxon>
        <taxon>Rhizopogon</taxon>
    </lineage>
</organism>
<dbReference type="STRING" id="180088.A0A1J8PGI6"/>
<feature type="repeat" description="WD" evidence="4">
    <location>
        <begin position="189"/>
        <end position="230"/>
    </location>
</feature>
<dbReference type="SMART" id="SM00320">
    <property type="entry name" value="WD40"/>
    <property type="match status" value="7"/>
</dbReference>
<feature type="region of interest" description="Disordered" evidence="5">
    <location>
        <begin position="1"/>
        <end position="22"/>
    </location>
</feature>
<feature type="repeat" description="WD" evidence="4">
    <location>
        <begin position="325"/>
        <end position="366"/>
    </location>
</feature>
<keyword evidence="3" id="KW-0479">Metal-binding</keyword>
<dbReference type="InterPro" id="IPR001680">
    <property type="entry name" value="WD40_rpt"/>
</dbReference>
<dbReference type="Proteomes" id="UP000183567">
    <property type="component" value="Unassembled WGS sequence"/>
</dbReference>
<name>A0A1J8PGI6_9AGAM</name>
<keyword evidence="3" id="KW-0863">Zinc-finger</keyword>
<evidence type="ECO:0000256" key="5">
    <source>
        <dbReference type="SAM" id="MobiDB-lite"/>
    </source>
</evidence>
<evidence type="ECO:0000256" key="1">
    <source>
        <dbReference type="ARBA" id="ARBA00022574"/>
    </source>
</evidence>
<feature type="repeat" description="WD" evidence="4">
    <location>
        <begin position="231"/>
        <end position="266"/>
    </location>
</feature>
<feature type="repeat" description="WD" evidence="4">
    <location>
        <begin position="141"/>
        <end position="182"/>
    </location>
</feature>
<feature type="region of interest" description="Disordered" evidence="5">
    <location>
        <begin position="466"/>
        <end position="523"/>
    </location>
</feature>
<reference evidence="7 8" key="1">
    <citation type="submission" date="2016-03" db="EMBL/GenBank/DDBJ databases">
        <title>Comparative genomics of the ectomycorrhizal sister species Rhizopogon vinicolor and Rhizopogon vesiculosus (Basidiomycota: Boletales) reveals a divergence of the mating type B locus.</title>
        <authorList>
            <person name="Mujic A.B."/>
            <person name="Kuo A."/>
            <person name="Tritt A."/>
            <person name="Lipzen A."/>
            <person name="Chen C."/>
            <person name="Johnson J."/>
            <person name="Sharma A."/>
            <person name="Barry K."/>
            <person name="Grigoriev I.V."/>
            <person name="Spatafora J.W."/>
        </authorList>
    </citation>
    <scope>NUCLEOTIDE SEQUENCE [LARGE SCALE GENOMIC DNA]</scope>
    <source>
        <strain evidence="7 8">AM-OR11-056</strain>
    </source>
</reference>
<evidence type="ECO:0000256" key="4">
    <source>
        <dbReference type="PROSITE-ProRule" id="PRU00221"/>
    </source>
</evidence>
<dbReference type="EMBL" id="LVVM01006317">
    <property type="protein sequence ID" value="OJA08350.1"/>
    <property type="molecule type" value="Genomic_DNA"/>
</dbReference>
<dbReference type="Pfam" id="PF00096">
    <property type="entry name" value="zf-C2H2"/>
    <property type="match status" value="1"/>
</dbReference>
<dbReference type="InterPro" id="IPR013087">
    <property type="entry name" value="Znf_C2H2_type"/>
</dbReference>
<gene>
    <name evidence="7" type="ORF">AZE42_07432</name>
</gene>
<feature type="domain" description="C2H2-type" evidence="6">
    <location>
        <begin position="453"/>
        <end position="477"/>
    </location>
</feature>
<dbReference type="InterPro" id="IPR020472">
    <property type="entry name" value="WD40_PAC1"/>
</dbReference>
<evidence type="ECO:0000313" key="8">
    <source>
        <dbReference type="Proteomes" id="UP000183567"/>
    </source>
</evidence>
<keyword evidence="8" id="KW-1185">Reference proteome</keyword>
<feature type="repeat" description="WD" evidence="4">
    <location>
        <begin position="106"/>
        <end position="140"/>
    </location>
</feature>
<evidence type="ECO:0000256" key="3">
    <source>
        <dbReference type="PROSITE-ProRule" id="PRU00042"/>
    </source>
</evidence>
<dbReference type="Pfam" id="PF00400">
    <property type="entry name" value="WD40"/>
    <property type="match status" value="7"/>
</dbReference>
<dbReference type="InterPro" id="IPR036322">
    <property type="entry name" value="WD40_repeat_dom_sf"/>
</dbReference>
<dbReference type="PROSITE" id="PS50294">
    <property type="entry name" value="WD_REPEATS_REGION"/>
    <property type="match status" value="5"/>
</dbReference>
<feature type="repeat" description="WD" evidence="4">
    <location>
        <begin position="283"/>
        <end position="315"/>
    </location>
</feature>
<dbReference type="PROSITE" id="PS00678">
    <property type="entry name" value="WD_REPEATS_1"/>
    <property type="match status" value="3"/>
</dbReference>
<dbReference type="SUPFAM" id="SSF50978">
    <property type="entry name" value="WD40 repeat-like"/>
    <property type="match status" value="1"/>
</dbReference>
<dbReference type="AlphaFoldDB" id="A0A1J8PGI6"/>
<dbReference type="PANTHER" id="PTHR44156">
    <property type="entry name" value="SUPERNUMERARY LIMBS, ISOFORM B-RELATED"/>
    <property type="match status" value="1"/>
</dbReference>
<evidence type="ECO:0000259" key="6">
    <source>
        <dbReference type="PROSITE" id="PS50157"/>
    </source>
</evidence>
<comment type="caution">
    <text evidence="7">The sequence shown here is derived from an EMBL/GenBank/DDBJ whole genome shotgun (WGS) entry which is preliminary data.</text>
</comment>
<dbReference type="PROSITE" id="PS50082">
    <property type="entry name" value="WD_REPEATS_2"/>
    <property type="match status" value="6"/>
</dbReference>
<dbReference type="PRINTS" id="PR00320">
    <property type="entry name" value="GPROTEINBRPT"/>
</dbReference>
<dbReference type="InterPro" id="IPR019775">
    <property type="entry name" value="WD40_repeat_CS"/>
</dbReference>
<protein>
    <recommendedName>
        <fullName evidence="6">C2H2-type domain-containing protein</fullName>
    </recommendedName>
</protein>
<sequence length="547" mass="60474">MPINNTQISGGQFPDGLDPHNVPPELKKEGSDWFAVFSPKVKRVLDVSLMHTLMHESVVCCVRFSADGKYLATGCNRTAQIYDVKTGVKTCVLADESARKAGDLYIRSVCFSPDGKFLATAAEDKQIRIWDIKKKRIRYVFDGHQQVIYSLDFSLDGRLIVSGSDDATVRVWDMVDGSSRVLTTYDADSVNRDAGIASVAISPNDQLVAAACLDCIVRIWDVATGMLIERLRGHTDMVYSVAFTPDGKGLISGSLDKTLKYWDISSLVASKNLAANTQCTMNFLGHTDYVLSVAASHDGRWIVSGSKDRGVRFWDSHTGAMQCMLQGHKNSVIDLDLSPAGGILATGSGDWQARIWRYANMEEVVLSDMITCLWDDCGIVLSPLPSLIEHIHSSAFKPIYLVRLLLPLGDMQPPRPRTGLAVRAHLPHSLTYWREAVYMLPASVSRPTQILADCDKSFTRSNALAKHMRLQHMPSPPRKRKRPLYPAQPNPPAPEQSASNILELEPQTPSELDNGIGGEGDFFSAITRVEEDNEDMECPSSRELHQP</sequence>
<feature type="region of interest" description="Disordered" evidence="5">
    <location>
        <begin position="528"/>
        <end position="547"/>
    </location>
</feature>
<proteinExistence type="predicted"/>
<evidence type="ECO:0000256" key="2">
    <source>
        <dbReference type="ARBA" id="ARBA00022737"/>
    </source>
</evidence>
<dbReference type="InterPro" id="IPR015943">
    <property type="entry name" value="WD40/YVTN_repeat-like_dom_sf"/>
</dbReference>
<keyword evidence="3" id="KW-0862">Zinc</keyword>
<dbReference type="OrthoDB" id="17410at2759"/>
<dbReference type="InterPro" id="IPR053299">
    <property type="entry name" value="ASTRA_WD_repeat"/>
</dbReference>
<dbReference type="PROSITE" id="PS50157">
    <property type="entry name" value="ZINC_FINGER_C2H2_2"/>
    <property type="match status" value="1"/>
</dbReference>
<keyword evidence="2" id="KW-0677">Repeat</keyword>
<evidence type="ECO:0000313" key="7">
    <source>
        <dbReference type="EMBL" id="OJA08350.1"/>
    </source>
</evidence>
<dbReference type="Gene3D" id="3.30.160.60">
    <property type="entry name" value="Classic Zinc Finger"/>
    <property type="match status" value="1"/>
</dbReference>
<dbReference type="GO" id="GO:0008270">
    <property type="term" value="F:zinc ion binding"/>
    <property type="evidence" value="ECO:0007669"/>
    <property type="project" value="UniProtKB-KW"/>
</dbReference>
<feature type="compositionally biased region" description="Polar residues" evidence="5">
    <location>
        <begin position="1"/>
        <end position="10"/>
    </location>
</feature>
<accession>A0A1J8PGI6</accession>
<dbReference type="Gene3D" id="2.130.10.10">
    <property type="entry name" value="YVTN repeat-like/Quinoprotein amine dehydrogenase"/>
    <property type="match status" value="1"/>
</dbReference>
<dbReference type="CDD" id="cd00200">
    <property type="entry name" value="WD40"/>
    <property type="match status" value="1"/>
</dbReference>